<dbReference type="AlphaFoldDB" id="A0A564Z9Y1"/>
<keyword evidence="2" id="KW-1185">Reference proteome</keyword>
<accession>A0A564Z9Y1</accession>
<organism evidence="1 2">
    <name type="scientific">Hymenolepis diminuta</name>
    <name type="common">Rat tapeworm</name>
    <dbReference type="NCBI Taxonomy" id="6216"/>
    <lineage>
        <taxon>Eukaryota</taxon>
        <taxon>Metazoa</taxon>
        <taxon>Spiralia</taxon>
        <taxon>Lophotrochozoa</taxon>
        <taxon>Platyhelminthes</taxon>
        <taxon>Cestoda</taxon>
        <taxon>Eucestoda</taxon>
        <taxon>Cyclophyllidea</taxon>
        <taxon>Hymenolepididae</taxon>
        <taxon>Hymenolepis</taxon>
    </lineage>
</organism>
<proteinExistence type="predicted"/>
<name>A0A564Z9Y1_HYMDI</name>
<dbReference type="Proteomes" id="UP000321570">
    <property type="component" value="Unassembled WGS sequence"/>
</dbReference>
<gene>
    <name evidence="1" type="ORF">WMSIL1_LOCUS13907</name>
</gene>
<evidence type="ECO:0000313" key="2">
    <source>
        <dbReference type="Proteomes" id="UP000321570"/>
    </source>
</evidence>
<dbReference type="EMBL" id="CABIJS010000700">
    <property type="protein sequence ID" value="VUZ56226.1"/>
    <property type="molecule type" value="Genomic_DNA"/>
</dbReference>
<protein>
    <submittedName>
        <fullName evidence="1">Uncharacterized protein</fullName>
    </submittedName>
</protein>
<sequence length="64" mass="7432">MEMLDMATGGQWTSLTFFSHPLNIRSMAIVGKELFFLVFGRPALYSVELEGDLKLPLAKWRRWK</sequence>
<reference evidence="1 2" key="1">
    <citation type="submission" date="2019-07" db="EMBL/GenBank/DDBJ databases">
        <authorList>
            <person name="Jastrzebski P J."/>
            <person name="Paukszto L."/>
            <person name="Jastrzebski P J."/>
        </authorList>
    </citation>
    <scope>NUCLEOTIDE SEQUENCE [LARGE SCALE GENOMIC DNA]</scope>
    <source>
        <strain evidence="1 2">WMS-il1</strain>
    </source>
</reference>
<evidence type="ECO:0000313" key="1">
    <source>
        <dbReference type="EMBL" id="VUZ56226.1"/>
    </source>
</evidence>
<feature type="non-terminal residue" evidence="1">
    <location>
        <position position="64"/>
    </location>
</feature>